<keyword evidence="5 10" id="KW-0159">Chromosome partition</keyword>
<organism evidence="14 15">
    <name type="scientific">Rhodopirellula maiorica SM1</name>
    <dbReference type="NCBI Taxonomy" id="1265738"/>
    <lineage>
        <taxon>Bacteria</taxon>
        <taxon>Pseudomonadati</taxon>
        <taxon>Planctomycetota</taxon>
        <taxon>Planctomycetia</taxon>
        <taxon>Pirellulales</taxon>
        <taxon>Pirellulaceae</taxon>
        <taxon>Novipirellula</taxon>
    </lineage>
</organism>
<dbReference type="RefSeq" id="WP_008692406.1">
    <property type="nucleotide sequence ID" value="NZ_ANOG01000161.1"/>
</dbReference>
<evidence type="ECO:0000256" key="4">
    <source>
        <dbReference type="ARBA" id="ARBA00022618"/>
    </source>
</evidence>
<evidence type="ECO:0000256" key="8">
    <source>
        <dbReference type="ARBA" id="ARBA00023172"/>
    </source>
</evidence>
<reference evidence="14 15" key="1">
    <citation type="journal article" date="2013" name="Mar. Genomics">
        <title>Expression of sulfatases in Rhodopirellula baltica and the diversity of sulfatases in the genus Rhodopirellula.</title>
        <authorList>
            <person name="Wegner C.E."/>
            <person name="Richter-Heitmann T."/>
            <person name="Klindworth A."/>
            <person name="Klockow C."/>
            <person name="Richter M."/>
            <person name="Achstetter T."/>
            <person name="Glockner F.O."/>
            <person name="Harder J."/>
        </authorList>
    </citation>
    <scope>NUCLEOTIDE SEQUENCE [LARGE SCALE GENOMIC DNA]</scope>
    <source>
        <strain evidence="14 15">SM1</strain>
    </source>
</reference>
<dbReference type="Proteomes" id="UP000011991">
    <property type="component" value="Unassembled WGS sequence"/>
</dbReference>
<dbReference type="Gene3D" id="1.10.150.130">
    <property type="match status" value="1"/>
</dbReference>
<dbReference type="Pfam" id="PF00589">
    <property type="entry name" value="Phage_integrase"/>
    <property type="match status" value="1"/>
</dbReference>
<dbReference type="GO" id="GO:0005737">
    <property type="term" value="C:cytoplasm"/>
    <property type="evidence" value="ECO:0007669"/>
    <property type="project" value="UniProtKB-SubCell"/>
</dbReference>
<dbReference type="PROSITE" id="PS51898">
    <property type="entry name" value="TYR_RECOMBINASE"/>
    <property type="match status" value="1"/>
</dbReference>
<feature type="domain" description="Tyr recombinase" evidence="12">
    <location>
        <begin position="108"/>
        <end position="293"/>
    </location>
</feature>
<keyword evidence="4 10" id="KW-0132">Cell division</keyword>
<dbReference type="InterPro" id="IPR004107">
    <property type="entry name" value="Integrase_SAM-like_N"/>
</dbReference>
<dbReference type="InterPro" id="IPR010998">
    <property type="entry name" value="Integrase_recombinase_N"/>
</dbReference>
<comment type="similarity">
    <text evidence="2 10">Belongs to the 'phage' integrase family. XerC subfamily.</text>
</comment>
<dbReference type="CDD" id="cd00798">
    <property type="entry name" value="INT_XerDC_C"/>
    <property type="match status" value="1"/>
</dbReference>
<evidence type="ECO:0000256" key="10">
    <source>
        <dbReference type="HAMAP-Rule" id="MF_01808"/>
    </source>
</evidence>
<dbReference type="GO" id="GO:0009037">
    <property type="term" value="F:tyrosine-based site-specific recombinase activity"/>
    <property type="evidence" value="ECO:0007669"/>
    <property type="project" value="UniProtKB-UniRule"/>
</dbReference>
<proteinExistence type="inferred from homology"/>
<dbReference type="SUPFAM" id="SSF56349">
    <property type="entry name" value="DNA breaking-rejoining enzymes"/>
    <property type="match status" value="1"/>
</dbReference>
<dbReference type="AlphaFoldDB" id="M5RRN8"/>
<dbReference type="Pfam" id="PF02899">
    <property type="entry name" value="Phage_int_SAM_1"/>
    <property type="match status" value="1"/>
</dbReference>
<feature type="active site" evidence="10">
    <location>
        <position position="248"/>
    </location>
</feature>
<accession>M5RRN8</accession>
<keyword evidence="8 10" id="KW-0233">DNA recombination</keyword>
<feature type="active site" description="O-(3'-phospho-DNA)-tyrosine intermediate" evidence="10">
    <location>
        <position position="280"/>
    </location>
</feature>
<feature type="active site" evidence="10">
    <location>
        <position position="172"/>
    </location>
</feature>
<evidence type="ECO:0000256" key="9">
    <source>
        <dbReference type="ARBA" id="ARBA00023306"/>
    </source>
</evidence>
<dbReference type="PROSITE" id="PS51900">
    <property type="entry name" value="CB"/>
    <property type="match status" value="1"/>
</dbReference>
<dbReference type="PATRIC" id="fig|1265738.3.peg.1056"/>
<evidence type="ECO:0000256" key="3">
    <source>
        <dbReference type="ARBA" id="ARBA00022490"/>
    </source>
</evidence>
<keyword evidence="15" id="KW-1185">Reference proteome</keyword>
<dbReference type="HAMAP" id="MF_01808">
    <property type="entry name" value="Recomb_XerC_XerD"/>
    <property type="match status" value="1"/>
</dbReference>
<keyword evidence="9 10" id="KW-0131">Cell cycle</keyword>
<evidence type="ECO:0000256" key="6">
    <source>
        <dbReference type="ARBA" id="ARBA00022908"/>
    </source>
</evidence>
<dbReference type="GO" id="GO:0051301">
    <property type="term" value="P:cell division"/>
    <property type="evidence" value="ECO:0007669"/>
    <property type="project" value="UniProtKB-UniRule"/>
</dbReference>
<feature type="active site" evidence="10">
    <location>
        <position position="245"/>
    </location>
</feature>
<evidence type="ECO:0000313" key="14">
    <source>
        <dbReference type="EMBL" id="EMI22008.1"/>
    </source>
</evidence>
<dbReference type="NCBIfam" id="TIGR02224">
    <property type="entry name" value="recomb_XerC"/>
    <property type="match status" value="1"/>
</dbReference>
<feature type="active site" evidence="10">
    <location>
        <position position="148"/>
    </location>
</feature>
<dbReference type="InterPro" id="IPR050090">
    <property type="entry name" value="Tyrosine_recombinase_XerCD"/>
</dbReference>
<dbReference type="EMBL" id="ANOG01000161">
    <property type="protein sequence ID" value="EMI22008.1"/>
    <property type="molecule type" value="Genomic_DNA"/>
</dbReference>
<evidence type="ECO:0000259" key="13">
    <source>
        <dbReference type="PROSITE" id="PS51900"/>
    </source>
</evidence>
<dbReference type="InterPro" id="IPR044068">
    <property type="entry name" value="CB"/>
</dbReference>
<dbReference type="InterPro" id="IPR002104">
    <property type="entry name" value="Integrase_catalytic"/>
</dbReference>
<evidence type="ECO:0000256" key="5">
    <source>
        <dbReference type="ARBA" id="ARBA00022829"/>
    </source>
</evidence>
<evidence type="ECO:0000256" key="2">
    <source>
        <dbReference type="ARBA" id="ARBA00006657"/>
    </source>
</evidence>
<dbReference type="NCBIfam" id="NF001399">
    <property type="entry name" value="PRK00283.1"/>
    <property type="match status" value="1"/>
</dbReference>
<evidence type="ECO:0000259" key="12">
    <source>
        <dbReference type="PROSITE" id="PS51898"/>
    </source>
</evidence>
<dbReference type="PANTHER" id="PTHR30349">
    <property type="entry name" value="PHAGE INTEGRASE-RELATED"/>
    <property type="match status" value="1"/>
</dbReference>
<sequence length="300" mass="33946">MQSAITQFLRYLATERNASDLTIKAYREDLFAMVEWFRATRGEVPKPQSLSPQELRTFQAALQEAGYARTTIARKLASLRSFYRFAMRQGIADSNPAKPLRNPRRQRKLPHVLSNDEVGRLLLAPPGGDTAGLRDRAMLETMYSAGLRVSELVALRDRDMDFDQQILRVRGKGRKERISPLGSFAIKAIKKYEQRRIRDPKTEQLGRDAPVFVNRFGNILTTRSVGRMLDKHIAVVGLDSRTSPHTLRHSFATHLLDRGADIRSVQELLGHKSLATTQIYTHVSAANLLSVYEKAHPRAS</sequence>
<evidence type="ECO:0000313" key="15">
    <source>
        <dbReference type="Proteomes" id="UP000011991"/>
    </source>
</evidence>
<name>M5RRN8_9BACT</name>
<evidence type="ECO:0000256" key="11">
    <source>
        <dbReference type="NCBIfam" id="TIGR02224"/>
    </source>
</evidence>
<feature type="active site" evidence="10">
    <location>
        <position position="271"/>
    </location>
</feature>
<comment type="function">
    <text evidence="10">Site-specific tyrosine recombinase, which acts by catalyzing the cutting and rejoining of the recombining DNA molecules. The XerC-XerD complex is essential to convert dimers of the bacterial chromosome into monomers to permit their segregation at cell division. It also contributes to the segregational stability of plasmids.</text>
</comment>
<comment type="subcellular location">
    <subcellularLocation>
        <location evidence="1 10">Cytoplasm</location>
    </subcellularLocation>
</comment>
<dbReference type="InterPro" id="IPR013762">
    <property type="entry name" value="Integrase-like_cat_sf"/>
</dbReference>
<dbReference type="InterPro" id="IPR023009">
    <property type="entry name" value="Tyrosine_recombinase_XerC/XerD"/>
</dbReference>
<feature type="domain" description="Core-binding (CB)" evidence="13">
    <location>
        <begin position="1"/>
        <end position="87"/>
    </location>
</feature>
<dbReference type="InterPro" id="IPR011010">
    <property type="entry name" value="DNA_brk_join_enz"/>
</dbReference>
<keyword evidence="7 10" id="KW-0238">DNA-binding</keyword>
<evidence type="ECO:0000256" key="7">
    <source>
        <dbReference type="ARBA" id="ARBA00023125"/>
    </source>
</evidence>
<gene>
    <name evidence="10" type="primary">xerC</name>
    <name evidence="14" type="ORF">RMSM_01058</name>
</gene>
<keyword evidence="6 10" id="KW-0229">DNA integration</keyword>
<evidence type="ECO:0000256" key="1">
    <source>
        <dbReference type="ARBA" id="ARBA00004496"/>
    </source>
</evidence>
<dbReference type="OrthoDB" id="9801717at2"/>
<protein>
    <recommendedName>
        <fullName evidence="10 11">Tyrosine recombinase XerC</fullName>
    </recommendedName>
</protein>
<keyword evidence="3 10" id="KW-0963">Cytoplasm</keyword>
<dbReference type="GO" id="GO:0007059">
    <property type="term" value="P:chromosome segregation"/>
    <property type="evidence" value="ECO:0007669"/>
    <property type="project" value="UniProtKB-UniRule"/>
</dbReference>
<dbReference type="InterPro" id="IPR011931">
    <property type="entry name" value="Recomb_XerC"/>
</dbReference>
<dbReference type="PANTHER" id="PTHR30349:SF77">
    <property type="entry name" value="TYROSINE RECOMBINASE XERC"/>
    <property type="match status" value="1"/>
</dbReference>
<dbReference type="Gene3D" id="1.10.443.10">
    <property type="entry name" value="Intergrase catalytic core"/>
    <property type="match status" value="1"/>
</dbReference>
<dbReference type="GO" id="GO:0006313">
    <property type="term" value="P:DNA transposition"/>
    <property type="evidence" value="ECO:0007669"/>
    <property type="project" value="UniProtKB-UniRule"/>
</dbReference>
<comment type="subunit">
    <text evidence="10">Forms a cyclic heterotetrameric complex composed of two molecules of XerC and two molecules of XerD.</text>
</comment>
<dbReference type="GO" id="GO:0003677">
    <property type="term" value="F:DNA binding"/>
    <property type="evidence" value="ECO:0007669"/>
    <property type="project" value="UniProtKB-UniRule"/>
</dbReference>
<comment type="caution">
    <text evidence="14">The sequence shown here is derived from an EMBL/GenBank/DDBJ whole genome shotgun (WGS) entry which is preliminary data.</text>
</comment>